<dbReference type="OrthoDB" id="73465at2759"/>
<sequence>MHRCSPSAISVGGLMPCCKELEGDDDTGRSLLTAMMCEISFVGGFPDGLGKLFALTAALSSSGESGRMAVGDVAETRVVLKCYHGGHRATTTVPSTNPSPRTFCAHTLAMGRKVHAVLTLGGADERYSW</sequence>
<evidence type="ECO:0000313" key="2">
    <source>
        <dbReference type="Proteomes" id="UP000054279"/>
    </source>
</evidence>
<name>A0A0C9VHP4_SPHS4</name>
<protein>
    <submittedName>
        <fullName evidence="1">Uncharacterized protein</fullName>
    </submittedName>
</protein>
<reference evidence="1 2" key="1">
    <citation type="submission" date="2014-06" db="EMBL/GenBank/DDBJ databases">
        <title>Evolutionary Origins and Diversification of the Mycorrhizal Mutualists.</title>
        <authorList>
            <consortium name="DOE Joint Genome Institute"/>
            <consortium name="Mycorrhizal Genomics Consortium"/>
            <person name="Kohler A."/>
            <person name="Kuo A."/>
            <person name="Nagy L.G."/>
            <person name="Floudas D."/>
            <person name="Copeland A."/>
            <person name="Barry K.W."/>
            <person name="Cichocki N."/>
            <person name="Veneault-Fourrey C."/>
            <person name="LaButti K."/>
            <person name="Lindquist E.A."/>
            <person name="Lipzen A."/>
            <person name="Lundell T."/>
            <person name="Morin E."/>
            <person name="Murat C."/>
            <person name="Riley R."/>
            <person name="Ohm R."/>
            <person name="Sun H."/>
            <person name="Tunlid A."/>
            <person name="Henrissat B."/>
            <person name="Grigoriev I.V."/>
            <person name="Hibbett D.S."/>
            <person name="Martin F."/>
        </authorList>
    </citation>
    <scope>NUCLEOTIDE SEQUENCE [LARGE SCALE GENOMIC DNA]</scope>
    <source>
        <strain evidence="1 2">SS14</strain>
    </source>
</reference>
<evidence type="ECO:0000313" key="1">
    <source>
        <dbReference type="EMBL" id="KIJ36836.1"/>
    </source>
</evidence>
<dbReference type="AlphaFoldDB" id="A0A0C9VHP4"/>
<dbReference type="EMBL" id="KN837174">
    <property type="protein sequence ID" value="KIJ36836.1"/>
    <property type="molecule type" value="Genomic_DNA"/>
</dbReference>
<dbReference type="HOGENOM" id="CLU_1950200_0_0_1"/>
<keyword evidence="2" id="KW-1185">Reference proteome</keyword>
<organism evidence="1 2">
    <name type="scientific">Sphaerobolus stellatus (strain SS14)</name>
    <dbReference type="NCBI Taxonomy" id="990650"/>
    <lineage>
        <taxon>Eukaryota</taxon>
        <taxon>Fungi</taxon>
        <taxon>Dikarya</taxon>
        <taxon>Basidiomycota</taxon>
        <taxon>Agaricomycotina</taxon>
        <taxon>Agaricomycetes</taxon>
        <taxon>Phallomycetidae</taxon>
        <taxon>Geastrales</taxon>
        <taxon>Sphaerobolaceae</taxon>
        <taxon>Sphaerobolus</taxon>
    </lineage>
</organism>
<gene>
    <name evidence="1" type="ORF">M422DRAFT_260701</name>
</gene>
<accession>A0A0C9VHP4</accession>
<proteinExistence type="predicted"/>
<dbReference type="Proteomes" id="UP000054279">
    <property type="component" value="Unassembled WGS sequence"/>
</dbReference>